<sequence length="484" mass="54686">MVTKYCLRTVYIYSAFLLSCHLTTTAFAKTDYATNKDNITGAQSSKDKESIIKANTTVPEPIPYHIDTSFDPDEELFFTGANKYLEQYGVQFGLNYISETVGVVRGGKKKGADYAHEVEFALDMDWEKIIGWKGFSTHLILMNLAGQNASKNYVGDPFMQAQEIYGSSNDRFLRLYNLYAEQALWNNKINLKVGRFNPGDDFAVSPFACEYVTASTCNQMTSMGSQQGYSAWPNNVWSGRIIYNFSEQFSLAVGAYESTPFGDTGQGGPAGFSWGTKHATGAFIPIEFSYISNFGKKQLNGYYHVGGGYDTSKYDTWSSQVLETGKRDNASQYWFMFGQMIYRNDPMENHGLYILGNWNHQSPSTSSFKDFYNIGLLDRGFWHARPYDQIGFMMTYYTIPRSLRRAQRFQMSQGSTFMENGTFSLLNNAEAAQTNAMVFEVNYGAAVYKGIKVMPVFEYFHKVGAYKNLYNDAVVLGVHVNVVF</sequence>
<accession>A0ABT6Q6U8</accession>
<dbReference type="InterPro" id="IPR052932">
    <property type="entry name" value="OprB_Porin"/>
</dbReference>
<evidence type="ECO:0000256" key="1">
    <source>
        <dbReference type="ARBA" id="ARBA00008769"/>
    </source>
</evidence>
<keyword evidence="2" id="KW-0732">Signal</keyword>
<dbReference type="InterPro" id="IPR038673">
    <property type="entry name" value="OprB_sf"/>
</dbReference>
<dbReference type="InterPro" id="IPR007049">
    <property type="entry name" value="Carb-sel_porin_OprB"/>
</dbReference>
<organism evidence="3 4">
    <name type="scientific">Commensalibacter nepenthis</name>
    <dbReference type="NCBI Taxonomy" id="3043872"/>
    <lineage>
        <taxon>Bacteria</taxon>
        <taxon>Pseudomonadati</taxon>
        <taxon>Pseudomonadota</taxon>
        <taxon>Alphaproteobacteria</taxon>
        <taxon>Acetobacterales</taxon>
        <taxon>Acetobacteraceae</taxon>
    </lineage>
</organism>
<dbReference type="Gene3D" id="2.40.160.180">
    <property type="entry name" value="Carbohydrate-selective porin OprB"/>
    <property type="match status" value="1"/>
</dbReference>
<feature type="signal peptide" evidence="2">
    <location>
        <begin position="1"/>
        <end position="28"/>
    </location>
</feature>
<dbReference type="PROSITE" id="PS51257">
    <property type="entry name" value="PROKAR_LIPOPROTEIN"/>
    <property type="match status" value="1"/>
</dbReference>
<reference evidence="3" key="1">
    <citation type="submission" date="2023-05" db="EMBL/GenBank/DDBJ databases">
        <title>Whole genome sequence of Commensalibacter sp.</title>
        <authorList>
            <person name="Charoenyingcharoen P."/>
            <person name="Yukphan P."/>
        </authorList>
    </citation>
    <scope>NUCLEOTIDE SEQUENCE</scope>
    <source>
        <strain evidence="3">TBRC 10068</strain>
    </source>
</reference>
<evidence type="ECO:0000313" key="4">
    <source>
        <dbReference type="Proteomes" id="UP001431775"/>
    </source>
</evidence>
<protein>
    <submittedName>
        <fullName evidence="3">Carbohydrate porin</fullName>
    </submittedName>
</protein>
<dbReference type="PANTHER" id="PTHR37944">
    <property type="entry name" value="PORIN B"/>
    <property type="match status" value="1"/>
</dbReference>
<evidence type="ECO:0000313" key="3">
    <source>
        <dbReference type="EMBL" id="MDI2112617.1"/>
    </source>
</evidence>
<feature type="chain" id="PRO_5044964909" evidence="2">
    <location>
        <begin position="29"/>
        <end position="484"/>
    </location>
</feature>
<dbReference type="RefSeq" id="WP_281462253.1">
    <property type="nucleotide sequence ID" value="NZ_JASBAN010000001.1"/>
</dbReference>
<dbReference type="EMBL" id="JASBAN010000001">
    <property type="protein sequence ID" value="MDI2112617.1"/>
    <property type="molecule type" value="Genomic_DNA"/>
</dbReference>
<comment type="caution">
    <text evidence="3">The sequence shown here is derived from an EMBL/GenBank/DDBJ whole genome shotgun (WGS) entry which is preliminary data.</text>
</comment>
<keyword evidence="4" id="KW-1185">Reference proteome</keyword>
<comment type="similarity">
    <text evidence="1 2">Belongs to the OprB family.</text>
</comment>
<name>A0ABT6Q6U8_9PROT</name>
<dbReference type="Proteomes" id="UP001431775">
    <property type="component" value="Unassembled WGS sequence"/>
</dbReference>
<dbReference type="PANTHER" id="PTHR37944:SF1">
    <property type="entry name" value="PORIN B"/>
    <property type="match status" value="1"/>
</dbReference>
<dbReference type="Pfam" id="PF04966">
    <property type="entry name" value="OprB"/>
    <property type="match status" value="1"/>
</dbReference>
<gene>
    <name evidence="3" type="ORF">QJV33_04825</name>
</gene>
<evidence type="ECO:0000256" key="2">
    <source>
        <dbReference type="RuleBase" id="RU363072"/>
    </source>
</evidence>
<proteinExistence type="inferred from homology"/>